<sequence>MGCGPSSRAQHGKDLKLTGSNLIFTQGQLAALNSYFSDLVDNSECFSKDPGNEKSLVLIERLIQRLVCGVGILDSRFSSKFLITLEPHKLNNKPGNSLSYLVRLDELSSPSLYPETAGPTCHLVEPEGGPQGFARLRISGPGSENWAEFVSSQGYLRRDKVQERFVELLAQSAARSNVVGRPCEVDESRVCGSPGKVVDATHLHRLLQSSAKEQMYYGTGESYSKKFPDPRDFRIAIVEGCSCVRLRVGMIYSRDIGVETDVEVTLVLGIGFTSWPSSAQFPARIDLTHPECLLYHQASSTGFFVVPAPPHPTLRCDDRPSTWQLRFPAAEQTLAKHYSAGSVPGRTLTVLRALLHDLRSTTNGGHVLSDYMVKTLLWFRLEEVPILAQWTHDKLAIHVLTIADRLVTALRTQRHPSYFFPWFNIMLNSPGGGTLHYTEEDYTHDAELLTYYLRRLTDSSPALAQCCDPWQRMESALIAKWSDVINDLTPPQATRSTRLSFYPLSSSGYSTIAASQYSIRQLSYIGQLLRSLLIVRSLTLTKSSSLPTWSHHRHSSQPVENSHNEDLIFLISSILEQAKHAYLGTSRLITTYRRTSGPRTKPRTVCEAYDLAANRLLDEVRINKSSQELDVTDDRAVVRDVIKWLYHGVDSEKKTLAPVLRPYMDKLFTVSHENCWYTTEWNRRQESDEIKALGKFCRLVSDGKISVNDGIVDAYYKGWSWAESIIKTSSELADGVELILTPASGKVIRHRVTDTKLDLNNVGMSRSLGRRKVSRDGKILTSATLPRHAKPFRECLKSRLNRSKEDDELLTTSHNILKNANPMVLTMEAMHRYGNHRGIGSIVHALITLRKFSVLQEVSGMLPESDRSQVLDEIQRVSKEVRRPRNLARSVSARIKPSQIYRSTNELSLAPVEDGEGNIALDETLVGTCRQVRVRGSYPSVFNPAFFRAPETEAISPMYADSPFRQNKLSNENEMMHLMRSTRRKQIRRNDIT</sequence>
<dbReference type="PANTHER" id="PTHR10656:SF70">
    <property type="entry name" value="PROTEIN MAB-21-RELATED"/>
    <property type="match status" value="1"/>
</dbReference>
<feature type="non-terminal residue" evidence="4">
    <location>
        <position position="993"/>
    </location>
</feature>
<protein>
    <submittedName>
        <fullName evidence="4">Putative mab-21-like cell fate specification</fullName>
    </submittedName>
</protein>
<dbReference type="Pfam" id="PF20266">
    <property type="entry name" value="Mab-21_C"/>
    <property type="match status" value="1"/>
</dbReference>
<accession>A0A023F041</accession>
<dbReference type="InterPro" id="IPR046903">
    <property type="entry name" value="Mab-21-like_nuc_Trfase"/>
</dbReference>
<dbReference type="PANTHER" id="PTHR10656">
    <property type="entry name" value="CELL FATE DETERMINING PROTEIN MAB21-RELATED"/>
    <property type="match status" value="1"/>
</dbReference>
<proteinExistence type="evidence at transcript level"/>
<evidence type="ECO:0000259" key="2">
    <source>
        <dbReference type="Pfam" id="PF03281"/>
    </source>
</evidence>
<dbReference type="Pfam" id="PF03281">
    <property type="entry name" value="Mab-21"/>
    <property type="match status" value="1"/>
</dbReference>
<evidence type="ECO:0000313" key="4">
    <source>
        <dbReference type="EMBL" id="JAC14406.1"/>
    </source>
</evidence>
<dbReference type="InterPro" id="IPR024810">
    <property type="entry name" value="MAB21L/cGLR"/>
</dbReference>
<comment type="similarity">
    <text evidence="1">Belongs to the mab-21 family.</text>
</comment>
<dbReference type="EMBL" id="GBBI01004306">
    <property type="protein sequence ID" value="JAC14406.1"/>
    <property type="molecule type" value="mRNA"/>
</dbReference>
<dbReference type="SMART" id="SM01265">
    <property type="entry name" value="Mab-21"/>
    <property type="match status" value="1"/>
</dbReference>
<reference evidence="4" key="1">
    <citation type="journal article" date="2014" name="PLoS Negl. Trop. Dis.">
        <title>An updated insight into the Sialotranscriptome of Triatoma infestans: developmental stage and geographic variations.</title>
        <authorList>
            <person name="Schwarz A."/>
            <person name="Medrano-Mercado N."/>
            <person name="Schaub G.A."/>
            <person name="Struchiner C.J."/>
            <person name="Bargues M.D."/>
            <person name="Levy M.Z."/>
            <person name="Ribeiro J.M."/>
        </authorList>
    </citation>
    <scope>NUCLEOTIDE SEQUENCE</scope>
    <source>
        <strain evidence="4">Chile</strain>
        <tissue evidence="4">Salivary glands</tissue>
    </source>
</reference>
<evidence type="ECO:0000256" key="1">
    <source>
        <dbReference type="ARBA" id="ARBA00008307"/>
    </source>
</evidence>
<evidence type="ECO:0000259" key="3">
    <source>
        <dbReference type="Pfam" id="PF20266"/>
    </source>
</evidence>
<name>A0A023F041_TRIIF</name>
<dbReference type="InterPro" id="IPR046906">
    <property type="entry name" value="Mab-21_HhH/H2TH-like"/>
</dbReference>
<dbReference type="AlphaFoldDB" id="A0A023F041"/>
<feature type="domain" description="Mab-21-like HhH/H2TH-like" evidence="3">
    <location>
        <begin position="348"/>
        <end position="426"/>
    </location>
</feature>
<feature type="domain" description="Mab-21-like nucleotidyltransferase" evidence="2">
    <location>
        <begin position="128"/>
        <end position="334"/>
    </location>
</feature>
<organism evidence="4">
    <name type="scientific">Triatoma infestans</name>
    <name type="common">Assassin bug</name>
    <dbReference type="NCBI Taxonomy" id="30076"/>
    <lineage>
        <taxon>Eukaryota</taxon>
        <taxon>Metazoa</taxon>
        <taxon>Ecdysozoa</taxon>
        <taxon>Arthropoda</taxon>
        <taxon>Hexapoda</taxon>
        <taxon>Insecta</taxon>
        <taxon>Pterygota</taxon>
        <taxon>Neoptera</taxon>
        <taxon>Paraneoptera</taxon>
        <taxon>Hemiptera</taxon>
        <taxon>Heteroptera</taxon>
        <taxon>Panheteroptera</taxon>
        <taxon>Cimicomorpha</taxon>
        <taxon>Reduviidae</taxon>
        <taxon>Triatominae</taxon>
        <taxon>Triatoma</taxon>
    </lineage>
</organism>
<dbReference type="Gene3D" id="1.10.1410.40">
    <property type="match status" value="1"/>
</dbReference>